<dbReference type="EMBL" id="JACHIB010000001">
    <property type="protein sequence ID" value="MBB6082203.1"/>
    <property type="molecule type" value="Genomic_DNA"/>
</dbReference>
<dbReference type="InterPro" id="IPR004602">
    <property type="entry name" value="UvrA"/>
</dbReference>
<evidence type="ECO:0000256" key="12">
    <source>
        <dbReference type="ARBA" id="ARBA00023125"/>
    </source>
</evidence>
<keyword evidence="5" id="KW-0547">Nucleotide-binding</keyword>
<name>A0A7W9WM80_CASDE</name>
<dbReference type="GO" id="GO:0004518">
    <property type="term" value="F:nuclease activity"/>
    <property type="evidence" value="ECO:0007669"/>
    <property type="project" value="UniProtKB-KW"/>
</dbReference>
<dbReference type="PROSITE" id="PS00211">
    <property type="entry name" value="ABC_TRANSPORTER_1"/>
    <property type="match status" value="2"/>
</dbReference>
<dbReference type="InterPro" id="IPR017871">
    <property type="entry name" value="ABC_transporter-like_CS"/>
</dbReference>
<evidence type="ECO:0000256" key="1">
    <source>
        <dbReference type="ARBA" id="ARBA00004496"/>
    </source>
</evidence>
<organism evidence="19 20">
    <name type="scientific">Castellaniella defragrans</name>
    <name type="common">Alcaligenes defragrans</name>
    <dbReference type="NCBI Taxonomy" id="75697"/>
    <lineage>
        <taxon>Bacteria</taxon>
        <taxon>Pseudomonadati</taxon>
        <taxon>Pseudomonadota</taxon>
        <taxon>Betaproteobacteria</taxon>
        <taxon>Burkholderiales</taxon>
        <taxon>Alcaligenaceae</taxon>
        <taxon>Castellaniella</taxon>
    </lineage>
</organism>
<dbReference type="FunFam" id="3.40.50.300:FF:000272">
    <property type="entry name" value="UvrABC system protein A"/>
    <property type="match status" value="1"/>
</dbReference>
<evidence type="ECO:0000256" key="13">
    <source>
        <dbReference type="ARBA" id="ARBA00023204"/>
    </source>
</evidence>
<keyword evidence="13" id="KW-0234">DNA repair</keyword>
<keyword evidence="4" id="KW-0677">Repeat</keyword>
<evidence type="ECO:0000259" key="18">
    <source>
        <dbReference type="PROSITE" id="PS50893"/>
    </source>
</evidence>
<dbReference type="InterPro" id="IPR041552">
    <property type="entry name" value="UvrA_DNA-bd"/>
</dbReference>
<proteinExistence type="inferred from homology"/>
<dbReference type="PANTHER" id="PTHR43152:SF3">
    <property type="entry name" value="UVRABC SYSTEM PROTEIN A"/>
    <property type="match status" value="1"/>
</dbReference>
<dbReference type="GO" id="GO:0016887">
    <property type="term" value="F:ATP hydrolysis activity"/>
    <property type="evidence" value="ECO:0007669"/>
    <property type="project" value="InterPro"/>
</dbReference>
<dbReference type="GO" id="GO:0005737">
    <property type="term" value="C:cytoplasm"/>
    <property type="evidence" value="ECO:0007669"/>
    <property type="project" value="UniProtKB-SubCell"/>
</dbReference>
<dbReference type="Pfam" id="PF17760">
    <property type="entry name" value="UvrA_inter"/>
    <property type="match status" value="1"/>
</dbReference>
<dbReference type="InterPro" id="IPR003439">
    <property type="entry name" value="ABC_transporter-like_ATP-bd"/>
</dbReference>
<dbReference type="Gene3D" id="3.40.50.300">
    <property type="entry name" value="P-loop containing nucleotide triphosphate hydrolases"/>
    <property type="match status" value="3"/>
</dbReference>
<evidence type="ECO:0000256" key="2">
    <source>
        <dbReference type="ARBA" id="ARBA00022490"/>
    </source>
</evidence>
<evidence type="ECO:0000256" key="16">
    <source>
        <dbReference type="ARBA" id="ARBA00042156"/>
    </source>
</evidence>
<evidence type="ECO:0000256" key="14">
    <source>
        <dbReference type="ARBA" id="ARBA00038000"/>
    </source>
</evidence>
<dbReference type="InterPro" id="IPR027417">
    <property type="entry name" value="P-loop_NTPase"/>
</dbReference>
<dbReference type="GO" id="GO:0005524">
    <property type="term" value="F:ATP binding"/>
    <property type="evidence" value="ECO:0007669"/>
    <property type="project" value="UniProtKB-KW"/>
</dbReference>
<keyword evidence="3" id="KW-0479">Metal-binding</keyword>
<dbReference type="GO" id="GO:0003677">
    <property type="term" value="F:DNA binding"/>
    <property type="evidence" value="ECO:0007669"/>
    <property type="project" value="UniProtKB-KW"/>
</dbReference>
<evidence type="ECO:0000256" key="10">
    <source>
        <dbReference type="ARBA" id="ARBA00022840"/>
    </source>
</evidence>
<evidence type="ECO:0000256" key="3">
    <source>
        <dbReference type="ARBA" id="ARBA00022723"/>
    </source>
</evidence>
<dbReference type="AlphaFoldDB" id="A0A7W9WM80"/>
<dbReference type="FunFam" id="1.20.1580.10:FF:000002">
    <property type="entry name" value="UvrABC system protein A"/>
    <property type="match status" value="1"/>
</dbReference>
<dbReference type="GO" id="GO:0009380">
    <property type="term" value="C:excinuclease repair complex"/>
    <property type="evidence" value="ECO:0007669"/>
    <property type="project" value="InterPro"/>
</dbReference>
<evidence type="ECO:0000256" key="8">
    <source>
        <dbReference type="ARBA" id="ARBA00022771"/>
    </source>
</evidence>
<dbReference type="FunFam" id="3.40.50.300:FF:000028">
    <property type="entry name" value="UvrABC system protein A"/>
    <property type="match status" value="1"/>
</dbReference>
<keyword evidence="9" id="KW-0862">Zinc</keyword>
<evidence type="ECO:0000256" key="4">
    <source>
        <dbReference type="ARBA" id="ARBA00022737"/>
    </source>
</evidence>
<sequence>MKNLNPPTGMDAICIRGARTHNLKNVSVDLPRRKLVVLTGLSGSGKSSLAFDTLYAEGQRRYVESLSAYARQFLQMMDKPDVDVITGLSPAIAIEQKTAGHNPRSTVGTVTEIHDYLRLLYARVGTPYCPEHGLPLRAQSVSQMVDQILARPEDSRVAILAPVARGRRDDLAAECRRLQALGFVRVRVNGAIQPLDGGAPPAAPDGPWDLDVVVDRLRARPDSRQRLAESFETALGLAQGRALALDLDTGQEQAFSAAYACPVCARGMGALEPRLFSFNNPAGACPTCNGLGQVETFDPARVVAFPELSLAAGAIHGWDRRNAFSYAMMASLAQHYGFDLDTPFQALDPAVRDRILHGSGSQEIAFQYLGEGGVPTLRRHAFEGVIPNLERRWRETHSSAVREELGRLRHLILCPECRGARLCSEARNVLIGPGTSEQVERKAGAVGGDGMQGANRGDSRSYREDEQRSRPPGSADARDAVTGSEVPPDPGPGERRGRALYEIESLSLADCRQWFLDWSPEGARREVADRIIHEIRARLDFLVNVGLGYLSLDRGADTLSGGEAQRIRLASQIGSGLTGVMYVLDEPSIGLHQRDNHRLIDTLRQLRDLGNSVIVVEHDEDMIRAADHVLDMGPGAGEQGGCVIAQGTPEQIMAQPQSLTGQYLSGARRIAIPPRRPVGPDQAWLRALGCRGHNLQSVDLAIPVGRLTCVTGVSGSGKSTLINDTLVAALAQALNRAQTDPAPHERIEGLEAFDKIISVDQNPIGRTPRSNPATYTGLFTPIRELYAGVPEARLRGYDPGRFSFNVKGGRCEACQGDGVVRVEMHFLPDMYVPCEVCEGRRYNRETLDIRYRGLTISEVLDLTVAQALELFEAVPAVARKLQTLMDVGLSYIRLGQSATTLSGGEAQRIKLSQELSRRGSERTLYVLDEPTTGLHFHDIEVLLDVLRRLVDAGSTVLVIEHNLDVIKTADWVVDLGPEGGAGGGRIVAQGTPETVAATPGSHTGRWLADVLARTA</sequence>
<dbReference type="Pfam" id="PF17755">
    <property type="entry name" value="UvrA_DNA-bind"/>
    <property type="match status" value="1"/>
</dbReference>
<comment type="caution">
    <text evidence="19">The sequence shown here is derived from an EMBL/GenBank/DDBJ whole genome shotgun (WGS) entry which is preliminary data.</text>
</comment>
<dbReference type="CDD" id="cd03271">
    <property type="entry name" value="ABC_UvrA_II"/>
    <property type="match status" value="1"/>
</dbReference>
<dbReference type="SUPFAM" id="SSF52540">
    <property type="entry name" value="P-loop containing nucleoside triphosphate hydrolases"/>
    <property type="match status" value="2"/>
</dbReference>
<accession>A0A7W9WM80</accession>
<evidence type="ECO:0000256" key="9">
    <source>
        <dbReference type="ARBA" id="ARBA00022833"/>
    </source>
</evidence>
<dbReference type="InterPro" id="IPR041102">
    <property type="entry name" value="UvrA_inter"/>
</dbReference>
<dbReference type="Proteomes" id="UP000541136">
    <property type="component" value="Unassembled WGS sequence"/>
</dbReference>
<dbReference type="Gene3D" id="3.30.190.20">
    <property type="match status" value="1"/>
</dbReference>
<dbReference type="Gene3D" id="1.10.8.280">
    <property type="entry name" value="ABC transporter ATPase domain-like"/>
    <property type="match status" value="1"/>
</dbReference>
<dbReference type="NCBIfam" id="TIGR00630">
    <property type="entry name" value="uvra"/>
    <property type="match status" value="1"/>
</dbReference>
<keyword evidence="6" id="KW-0227">DNA damage</keyword>
<protein>
    <recommendedName>
        <fullName evidence="15">UvrABC system protein A</fullName>
    </recommendedName>
    <alternativeName>
        <fullName evidence="16">Excinuclease ABC subunit A</fullName>
    </alternativeName>
</protein>
<dbReference type="PROSITE" id="PS50893">
    <property type="entry name" value="ABC_TRANSPORTER_2"/>
    <property type="match status" value="1"/>
</dbReference>
<dbReference type="GO" id="GO:0008270">
    <property type="term" value="F:zinc ion binding"/>
    <property type="evidence" value="ECO:0007669"/>
    <property type="project" value="UniProtKB-KW"/>
</dbReference>
<dbReference type="Gene3D" id="1.20.1580.10">
    <property type="entry name" value="ABC transporter ATPase like domain"/>
    <property type="match status" value="1"/>
</dbReference>
<dbReference type="GO" id="GO:0006289">
    <property type="term" value="P:nucleotide-excision repair"/>
    <property type="evidence" value="ECO:0007669"/>
    <property type="project" value="InterPro"/>
</dbReference>
<comment type="similarity">
    <text evidence="14">Belongs to the ABC transporter superfamily. UvrA family.</text>
</comment>
<evidence type="ECO:0000313" key="20">
    <source>
        <dbReference type="Proteomes" id="UP000541136"/>
    </source>
</evidence>
<keyword evidence="2" id="KW-0963">Cytoplasm</keyword>
<feature type="region of interest" description="Disordered" evidence="17">
    <location>
        <begin position="440"/>
        <end position="496"/>
    </location>
</feature>
<evidence type="ECO:0000256" key="17">
    <source>
        <dbReference type="SAM" id="MobiDB-lite"/>
    </source>
</evidence>
<evidence type="ECO:0000313" key="19">
    <source>
        <dbReference type="EMBL" id="MBB6082203.1"/>
    </source>
</evidence>
<keyword evidence="7" id="KW-0228">DNA excision</keyword>
<evidence type="ECO:0000256" key="7">
    <source>
        <dbReference type="ARBA" id="ARBA00022769"/>
    </source>
</evidence>
<keyword evidence="12" id="KW-0238">DNA-binding</keyword>
<keyword evidence="10" id="KW-0067">ATP-binding</keyword>
<feature type="compositionally biased region" description="Basic and acidic residues" evidence="17">
    <location>
        <begin position="457"/>
        <end position="469"/>
    </location>
</feature>
<evidence type="ECO:0000256" key="5">
    <source>
        <dbReference type="ARBA" id="ARBA00022741"/>
    </source>
</evidence>
<keyword evidence="8" id="KW-0863">Zinc-finger</keyword>
<comment type="subcellular location">
    <subcellularLocation>
        <location evidence="1">Cytoplasm</location>
    </subcellularLocation>
</comment>
<evidence type="ECO:0000256" key="15">
    <source>
        <dbReference type="ARBA" id="ARBA00039316"/>
    </source>
</evidence>
<evidence type="ECO:0000256" key="11">
    <source>
        <dbReference type="ARBA" id="ARBA00022881"/>
    </source>
</evidence>
<reference evidence="19 20" key="1">
    <citation type="submission" date="2020-08" db="EMBL/GenBank/DDBJ databases">
        <title>Genomic Encyclopedia of Type Strains, Phase IV (KMG-IV): sequencing the most valuable type-strain genomes for metagenomic binning, comparative biology and taxonomic classification.</title>
        <authorList>
            <person name="Goeker M."/>
        </authorList>
    </citation>
    <scope>NUCLEOTIDE SEQUENCE [LARGE SCALE GENOMIC DNA]</scope>
    <source>
        <strain evidence="19 20">DSM 12141</strain>
    </source>
</reference>
<keyword evidence="11" id="KW-0267">Excision nuclease</keyword>
<feature type="domain" description="ABC transporter" evidence="18">
    <location>
        <begin position="678"/>
        <end position="1008"/>
    </location>
</feature>
<evidence type="ECO:0000256" key="6">
    <source>
        <dbReference type="ARBA" id="ARBA00022763"/>
    </source>
</evidence>
<gene>
    <name evidence="19" type="ORF">HNR28_000221</name>
</gene>
<dbReference type="PANTHER" id="PTHR43152">
    <property type="entry name" value="UVRABC SYSTEM PROTEIN A"/>
    <property type="match status" value="1"/>
</dbReference>